<dbReference type="AlphaFoldDB" id="A0A8J2PSM7"/>
<proteinExistence type="predicted"/>
<dbReference type="Proteomes" id="UP000708208">
    <property type="component" value="Unassembled WGS sequence"/>
</dbReference>
<keyword evidence="3" id="KW-1185">Reference proteome</keyword>
<evidence type="ECO:0000256" key="1">
    <source>
        <dbReference type="SAM" id="MobiDB-lite"/>
    </source>
</evidence>
<feature type="compositionally biased region" description="Polar residues" evidence="1">
    <location>
        <begin position="1"/>
        <end position="21"/>
    </location>
</feature>
<organism evidence="2 3">
    <name type="scientific">Allacma fusca</name>
    <dbReference type="NCBI Taxonomy" id="39272"/>
    <lineage>
        <taxon>Eukaryota</taxon>
        <taxon>Metazoa</taxon>
        <taxon>Ecdysozoa</taxon>
        <taxon>Arthropoda</taxon>
        <taxon>Hexapoda</taxon>
        <taxon>Collembola</taxon>
        <taxon>Symphypleona</taxon>
        <taxon>Sminthuridae</taxon>
        <taxon>Allacma</taxon>
    </lineage>
</organism>
<comment type="caution">
    <text evidence="2">The sequence shown here is derived from an EMBL/GenBank/DDBJ whole genome shotgun (WGS) entry which is preliminary data.</text>
</comment>
<evidence type="ECO:0000313" key="2">
    <source>
        <dbReference type="EMBL" id="CAG7826196.1"/>
    </source>
</evidence>
<feature type="region of interest" description="Disordered" evidence="1">
    <location>
        <begin position="1"/>
        <end position="40"/>
    </location>
</feature>
<evidence type="ECO:0000313" key="3">
    <source>
        <dbReference type="Proteomes" id="UP000708208"/>
    </source>
</evidence>
<accession>A0A8J2PSM7</accession>
<protein>
    <submittedName>
        <fullName evidence="2">Uncharacterized protein</fullName>
    </submittedName>
</protein>
<gene>
    <name evidence="2" type="ORF">AFUS01_LOCUS36261</name>
</gene>
<feature type="non-terminal residue" evidence="2">
    <location>
        <position position="1"/>
    </location>
</feature>
<dbReference type="EMBL" id="CAJVCH010538938">
    <property type="protein sequence ID" value="CAG7826196.1"/>
    <property type="molecule type" value="Genomic_DNA"/>
</dbReference>
<name>A0A8J2PSM7_9HEXA</name>
<reference evidence="2" key="1">
    <citation type="submission" date="2021-06" db="EMBL/GenBank/DDBJ databases">
        <authorList>
            <person name="Hodson N. C."/>
            <person name="Mongue J. A."/>
            <person name="Jaron S. K."/>
        </authorList>
    </citation>
    <scope>NUCLEOTIDE SEQUENCE</scope>
</reference>
<sequence>MDSNKNWQRRQSCSNHFSKSKTNLEHENKRSRSKSWQKSSRLGSLIKIIIAGSAMDNLVILKEIFGYLSLP</sequence>